<dbReference type="PANTHER" id="PTHR45739:SF8">
    <property type="entry name" value="FRAS1-RELATED EXTRACELLULAR MATRIX PROTEIN 1"/>
    <property type="match status" value="1"/>
</dbReference>
<gene>
    <name evidence="1" type="primary">Fras1_0</name>
    <name evidence="1" type="ORF">TNCT_139143</name>
</gene>
<dbReference type="PANTHER" id="PTHR45739">
    <property type="entry name" value="MATRIX PROTEIN, PUTATIVE-RELATED"/>
    <property type="match status" value="1"/>
</dbReference>
<sequence>MSFFPLACSINCHHCVSAKECLQCKGDLVLQFGECLPLCSNQHYVDGVSRQCTGNACEPCDLKCTTCSNLNKCTSCNVPLLLNNGECVDDCGTGQYADYEALKCKSCSSGCAFCLSFDECFLCKDGYQLHNSTCFQLCPENYFEDSVFRICKRSFGTPSLIINNNMLVHPGSSMLITNSVFNMSHIDSEKLYVIVRNLPQNSHLQTMTNRAEKIMLKPGDNFTSKQLEDGWVFFKHFDGMPILGDLTLKISDGHKSSNDIVLPTQIISKFPPQIQQIDYIVISEESLIIIDPSILFVEDKDNIADVTLNFIQGPCLGKLLLMPNETEVSTITYEEYAKSQLAFKSLKTTAVYEDGFIVQAFDGFNSRVTDVKLIILPKYSDDLVIVRNKSFYFEPGETFG</sequence>
<dbReference type="InterPro" id="IPR051561">
    <property type="entry name" value="FRAS1_ECM"/>
</dbReference>
<protein>
    <submittedName>
        <fullName evidence="1">Extracellular matrix protein FRAS1</fullName>
    </submittedName>
</protein>
<dbReference type="SMART" id="SM00261">
    <property type="entry name" value="FU"/>
    <property type="match status" value="3"/>
</dbReference>
<dbReference type="Pfam" id="PF16184">
    <property type="entry name" value="Cadherin_3"/>
    <property type="match status" value="2"/>
</dbReference>
<reference evidence="1" key="1">
    <citation type="submission" date="2020-07" db="EMBL/GenBank/DDBJ databases">
        <title>Multicomponent nature underlies the extraordinary mechanical properties of spider dragline silk.</title>
        <authorList>
            <person name="Kono N."/>
            <person name="Nakamura H."/>
            <person name="Mori M."/>
            <person name="Yoshida Y."/>
            <person name="Ohtoshi R."/>
            <person name="Malay A.D."/>
            <person name="Moran D.A.P."/>
            <person name="Tomita M."/>
            <person name="Numata K."/>
            <person name="Arakawa K."/>
        </authorList>
    </citation>
    <scope>NUCLEOTIDE SEQUENCE</scope>
</reference>
<evidence type="ECO:0000313" key="1">
    <source>
        <dbReference type="EMBL" id="GFQ90512.1"/>
    </source>
</evidence>
<dbReference type="Proteomes" id="UP000887116">
    <property type="component" value="Unassembled WGS sequence"/>
</dbReference>
<evidence type="ECO:0000313" key="2">
    <source>
        <dbReference type="Proteomes" id="UP000887116"/>
    </source>
</evidence>
<keyword evidence="2" id="KW-1185">Reference proteome</keyword>
<organism evidence="1 2">
    <name type="scientific">Trichonephila clavata</name>
    <name type="common">Joro spider</name>
    <name type="synonym">Nephila clavata</name>
    <dbReference type="NCBI Taxonomy" id="2740835"/>
    <lineage>
        <taxon>Eukaryota</taxon>
        <taxon>Metazoa</taxon>
        <taxon>Ecdysozoa</taxon>
        <taxon>Arthropoda</taxon>
        <taxon>Chelicerata</taxon>
        <taxon>Arachnida</taxon>
        <taxon>Araneae</taxon>
        <taxon>Araneomorphae</taxon>
        <taxon>Entelegynae</taxon>
        <taxon>Araneoidea</taxon>
        <taxon>Nephilidae</taxon>
        <taxon>Trichonephila</taxon>
    </lineage>
</organism>
<name>A0A8X6IA41_TRICU</name>
<dbReference type="OrthoDB" id="5831138at2759"/>
<dbReference type="SUPFAM" id="SSF57184">
    <property type="entry name" value="Growth factor receptor domain"/>
    <property type="match status" value="1"/>
</dbReference>
<dbReference type="GO" id="GO:0009653">
    <property type="term" value="P:anatomical structure morphogenesis"/>
    <property type="evidence" value="ECO:0007669"/>
    <property type="project" value="TreeGrafter"/>
</dbReference>
<comment type="caution">
    <text evidence="1">The sequence shown here is derived from an EMBL/GenBank/DDBJ whole genome shotgun (WGS) entry which is preliminary data.</text>
</comment>
<dbReference type="InterPro" id="IPR006212">
    <property type="entry name" value="Furin_repeat"/>
</dbReference>
<accession>A0A8X6IA41</accession>
<dbReference type="Gene3D" id="2.10.220.10">
    <property type="entry name" value="Hormone Receptor, Insulin-like Growth Factor Receptor 1, Chain A, domain 2"/>
    <property type="match status" value="2"/>
</dbReference>
<dbReference type="EMBL" id="BMAO01023719">
    <property type="protein sequence ID" value="GFQ90512.1"/>
    <property type="molecule type" value="Genomic_DNA"/>
</dbReference>
<dbReference type="InterPro" id="IPR009030">
    <property type="entry name" value="Growth_fac_rcpt_cys_sf"/>
</dbReference>
<dbReference type="AlphaFoldDB" id="A0A8X6IA41"/>
<dbReference type="CDD" id="cd00064">
    <property type="entry name" value="FU"/>
    <property type="match status" value="1"/>
</dbReference>
<proteinExistence type="predicted"/>